<gene>
    <name evidence="1" type="ORF">LCGC14_1557740</name>
</gene>
<proteinExistence type="predicted"/>
<name>A0A0F9J9H1_9ZZZZ</name>
<comment type="caution">
    <text evidence="1">The sequence shown here is derived from an EMBL/GenBank/DDBJ whole genome shotgun (WGS) entry which is preliminary data.</text>
</comment>
<organism evidence="1">
    <name type="scientific">marine sediment metagenome</name>
    <dbReference type="NCBI Taxonomy" id="412755"/>
    <lineage>
        <taxon>unclassified sequences</taxon>
        <taxon>metagenomes</taxon>
        <taxon>ecological metagenomes</taxon>
    </lineage>
</organism>
<reference evidence="1" key="1">
    <citation type="journal article" date="2015" name="Nature">
        <title>Complex archaea that bridge the gap between prokaryotes and eukaryotes.</title>
        <authorList>
            <person name="Spang A."/>
            <person name="Saw J.H."/>
            <person name="Jorgensen S.L."/>
            <person name="Zaremba-Niedzwiedzka K."/>
            <person name="Martijn J."/>
            <person name="Lind A.E."/>
            <person name="van Eijk R."/>
            <person name="Schleper C."/>
            <person name="Guy L."/>
            <person name="Ettema T.J."/>
        </authorList>
    </citation>
    <scope>NUCLEOTIDE SEQUENCE</scope>
</reference>
<accession>A0A0F9J9H1</accession>
<evidence type="ECO:0000313" key="1">
    <source>
        <dbReference type="EMBL" id="KKM48503.1"/>
    </source>
</evidence>
<dbReference type="AlphaFoldDB" id="A0A0F9J9H1"/>
<dbReference type="EMBL" id="LAZR01011995">
    <property type="protein sequence ID" value="KKM48503.1"/>
    <property type="molecule type" value="Genomic_DNA"/>
</dbReference>
<sequence length="77" mass="8429">MPKDEIQAQVEASHSAFTEWRNEADIVRLLALLAAGLAISLRKTSQTEGFIEDVLKFAELAYTAGMLHSLEKPNAGN</sequence>
<protein>
    <submittedName>
        <fullName evidence="1">Uncharacterized protein</fullName>
    </submittedName>
</protein>